<protein>
    <submittedName>
        <fullName evidence="5">DUF86 domain-containing protein</fullName>
    </submittedName>
</protein>
<gene>
    <name evidence="5" type="ORF">NK662_14600</name>
</gene>
<comment type="caution">
    <text evidence="5">The sequence shown here is derived from an EMBL/GenBank/DDBJ whole genome shotgun (WGS) entry which is preliminary data.</text>
</comment>
<comment type="similarity">
    <text evidence="4">Belongs to the HepT RNase toxin family.</text>
</comment>
<dbReference type="AlphaFoldDB" id="A0AA41XBD0"/>
<reference evidence="5" key="1">
    <citation type="submission" date="2022-07" db="EMBL/GenBank/DDBJ databases">
        <authorList>
            <person name="Li W.-J."/>
            <person name="Deng Q.-Q."/>
        </authorList>
    </citation>
    <scope>NUCLEOTIDE SEQUENCE</scope>
    <source>
        <strain evidence="5">SYSU M60031</strain>
    </source>
</reference>
<keyword evidence="3" id="KW-0378">Hydrolase</keyword>
<evidence type="ECO:0000256" key="4">
    <source>
        <dbReference type="ARBA" id="ARBA00024207"/>
    </source>
</evidence>
<keyword evidence="6" id="KW-1185">Reference proteome</keyword>
<dbReference type="InterPro" id="IPR037038">
    <property type="entry name" value="HepT-like_sf"/>
</dbReference>
<evidence type="ECO:0000256" key="1">
    <source>
        <dbReference type="ARBA" id="ARBA00022649"/>
    </source>
</evidence>
<dbReference type="GO" id="GO:0016787">
    <property type="term" value="F:hydrolase activity"/>
    <property type="evidence" value="ECO:0007669"/>
    <property type="project" value="UniProtKB-KW"/>
</dbReference>
<dbReference type="PANTHER" id="PTHR33397:SF5">
    <property type="entry name" value="RNASE YUTE-RELATED"/>
    <property type="match status" value="1"/>
</dbReference>
<dbReference type="Proteomes" id="UP001156102">
    <property type="component" value="Unassembled WGS sequence"/>
</dbReference>
<keyword evidence="1" id="KW-1277">Toxin-antitoxin system</keyword>
<organism evidence="5 6">
    <name type="scientific">Ectobacillus ponti</name>
    <dbReference type="NCBI Taxonomy" id="2961894"/>
    <lineage>
        <taxon>Bacteria</taxon>
        <taxon>Bacillati</taxon>
        <taxon>Bacillota</taxon>
        <taxon>Bacilli</taxon>
        <taxon>Bacillales</taxon>
        <taxon>Bacillaceae</taxon>
        <taxon>Ectobacillus</taxon>
    </lineage>
</organism>
<keyword evidence="2" id="KW-0540">Nuclease</keyword>
<evidence type="ECO:0000256" key="2">
    <source>
        <dbReference type="ARBA" id="ARBA00022722"/>
    </source>
</evidence>
<evidence type="ECO:0000313" key="6">
    <source>
        <dbReference type="Proteomes" id="UP001156102"/>
    </source>
</evidence>
<accession>A0AA41XBD0</accession>
<dbReference type="Gene3D" id="1.20.120.580">
    <property type="entry name" value="bsu32300-like"/>
    <property type="match status" value="1"/>
</dbReference>
<proteinExistence type="inferred from homology"/>
<evidence type="ECO:0000313" key="5">
    <source>
        <dbReference type="EMBL" id="MCP8969758.1"/>
    </source>
</evidence>
<name>A0AA41XBD0_9BACI</name>
<dbReference type="EMBL" id="JANCLT010000007">
    <property type="protein sequence ID" value="MCP8969758.1"/>
    <property type="molecule type" value="Genomic_DNA"/>
</dbReference>
<evidence type="ECO:0000256" key="3">
    <source>
        <dbReference type="ARBA" id="ARBA00022801"/>
    </source>
</evidence>
<dbReference type="InterPro" id="IPR008201">
    <property type="entry name" value="HepT-like"/>
</dbReference>
<dbReference type="GO" id="GO:0110001">
    <property type="term" value="C:toxin-antitoxin complex"/>
    <property type="evidence" value="ECO:0007669"/>
    <property type="project" value="InterPro"/>
</dbReference>
<dbReference type="InterPro" id="IPR052379">
    <property type="entry name" value="Type_VII_TA_RNase"/>
</dbReference>
<sequence length="146" mass="16797">MYFVDRKKIEQTLQHLENVLAAFQEQQDFSCRINQYALERLAQLAIDCVLDVGNAMIDGFIMRDPGSYEDIIEILTDEKVVQPEEGTALKQVVRLRKMLIQDYIAVQHEEVLAVLREHFAVLAAYPSHVRRYLEQELGPVSAFSNS</sequence>
<dbReference type="Pfam" id="PF01934">
    <property type="entry name" value="HepT-like"/>
    <property type="match status" value="1"/>
</dbReference>
<dbReference type="GO" id="GO:0004540">
    <property type="term" value="F:RNA nuclease activity"/>
    <property type="evidence" value="ECO:0007669"/>
    <property type="project" value="InterPro"/>
</dbReference>
<dbReference type="PANTHER" id="PTHR33397">
    <property type="entry name" value="UPF0331 PROTEIN YUTE"/>
    <property type="match status" value="1"/>
</dbReference>
<dbReference type="RefSeq" id="WP_254759676.1">
    <property type="nucleotide sequence ID" value="NZ_JANCLT010000007.1"/>
</dbReference>